<evidence type="ECO:0000313" key="2">
    <source>
        <dbReference type="EMBL" id="KAG1791113.1"/>
    </source>
</evidence>
<comment type="caution">
    <text evidence="2">The sequence shown here is derived from an EMBL/GenBank/DDBJ whole genome shotgun (WGS) entry which is preliminary data.</text>
</comment>
<gene>
    <name evidence="2" type="ORF">HD556DRAFT_1537489</name>
</gene>
<accession>A0A9P7DFV4</accession>
<name>A0A9P7DFV4_9AGAM</name>
<feature type="region of interest" description="Disordered" evidence="1">
    <location>
        <begin position="71"/>
        <end position="124"/>
    </location>
</feature>
<evidence type="ECO:0000256" key="1">
    <source>
        <dbReference type="SAM" id="MobiDB-lite"/>
    </source>
</evidence>
<dbReference type="RefSeq" id="XP_041158023.1">
    <property type="nucleotide sequence ID" value="XM_041309661.1"/>
</dbReference>
<evidence type="ECO:0000313" key="3">
    <source>
        <dbReference type="Proteomes" id="UP000719766"/>
    </source>
</evidence>
<dbReference type="Proteomes" id="UP000719766">
    <property type="component" value="Unassembled WGS sequence"/>
</dbReference>
<proteinExistence type="predicted"/>
<dbReference type="AlphaFoldDB" id="A0A9P7DFV4"/>
<reference evidence="2" key="1">
    <citation type="journal article" date="2020" name="New Phytol.">
        <title>Comparative genomics reveals dynamic genome evolution in host specialist ectomycorrhizal fungi.</title>
        <authorList>
            <person name="Lofgren L.A."/>
            <person name="Nguyen N.H."/>
            <person name="Vilgalys R."/>
            <person name="Ruytinx J."/>
            <person name="Liao H.L."/>
            <person name="Branco S."/>
            <person name="Kuo A."/>
            <person name="LaButti K."/>
            <person name="Lipzen A."/>
            <person name="Andreopoulos W."/>
            <person name="Pangilinan J."/>
            <person name="Riley R."/>
            <person name="Hundley H."/>
            <person name="Na H."/>
            <person name="Barry K."/>
            <person name="Grigoriev I.V."/>
            <person name="Stajich J.E."/>
            <person name="Kennedy P.G."/>
        </authorList>
    </citation>
    <scope>NUCLEOTIDE SEQUENCE</scope>
    <source>
        <strain evidence="2">S12</strain>
    </source>
</reference>
<dbReference type="EMBL" id="JABBWE010000045">
    <property type="protein sequence ID" value="KAG1791113.1"/>
    <property type="molecule type" value="Genomic_DNA"/>
</dbReference>
<organism evidence="2 3">
    <name type="scientific">Suillus plorans</name>
    <dbReference type="NCBI Taxonomy" id="116603"/>
    <lineage>
        <taxon>Eukaryota</taxon>
        <taxon>Fungi</taxon>
        <taxon>Dikarya</taxon>
        <taxon>Basidiomycota</taxon>
        <taxon>Agaricomycotina</taxon>
        <taxon>Agaricomycetes</taxon>
        <taxon>Agaricomycetidae</taxon>
        <taxon>Boletales</taxon>
        <taxon>Suillineae</taxon>
        <taxon>Suillaceae</taxon>
        <taxon>Suillus</taxon>
    </lineage>
</organism>
<keyword evidence="3" id="KW-1185">Reference proteome</keyword>
<dbReference type="OrthoDB" id="2685255at2759"/>
<sequence length="271" mass="30357">MDSIKAGAHRLDDGTTIYVCDCSACLHKTGGRNTQVSKATYFRHKASRPSICLPPVPFTIAPDLPSLDLPAEFSSSKRPQELREDFDDKEVRSRKKGRSDSPELAPSFEPELQPDDSSIHMNDLDGIRMDNDTIEDVVDGWSALRMCLEALIEPIPFGVDGEIDKDDFRRILLAVQKRSFWGFLGRLTTMQGEENLNFGLTSGDWEELSGAVRLSFVSDNAALGFPSSPTRREYSYSQFPNPSSSSASGFNDWYQATYNSDDNKPRLSMHW</sequence>
<dbReference type="GeneID" id="64603425"/>
<protein>
    <submittedName>
        <fullName evidence="2">Uncharacterized protein</fullName>
    </submittedName>
</protein>